<sequence length="83" mass="9268">MPKNTLENIEDTLRDVEGRAVYNFLAAKTQTPPLGQLRAAVYNALANNVGRRGGLPEYEEALRKKSEKELRLDKLAATINGRQ</sequence>
<evidence type="ECO:0000313" key="1">
    <source>
        <dbReference type="EMBL" id="KKT38896.1"/>
    </source>
</evidence>
<protein>
    <submittedName>
        <fullName evidence="1">Uncharacterized protein</fullName>
    </submittedName>
</protein>
<gene>
    <name evidence="1" type="ORF">UW22_C0004G0026</name>
</gene>
<organism evidence="1 2">
    <name type="scientific">Candidatus Gottesmanbacteria bacterium GW2011_GWB1_44_11c</name>
    <dbReference type="NCBI Taxonomy" id="1618447"/>
    <lineage>
        <taxon>Bacteria</taxon>
        <taxon>Candidatus Gottesmaniibacteriota</taxon>
    </lineage>
</organism>
<dbReference type="Proteomes" id="UP000034617">
    <property type="component" value="Unassembled WGS sequence"/>
</dbReference>
<evidence type="ECO:0000313" key="2">
    <source>
        <dbReference type="Proteomes" id="UP000034617"/>
    </source>
</evidence>
<proteinExistence type="predicted"/>
<dbReference type="AlphaFoldDB" id="A0A0G1GUX1"/>
<comment type="caution">
    <text evidence="1">The sequence shown here is derived from an EMBL/GenBank/DDBJ whole genome shotgun (WGS) entry which is preliminary data.</text>
</comment>
<reference evidence="1 2" key="1">
    <citation type="journal article" date="2015" name="Nature">
        <title>rRNA introns, odd ribosomes, and small enigmatic genomes across a large radiation of phyla.</title>
        <authorList>
            <person name="Brown C.T."/>
            <person name="Hug L.A."/>
            <person name="Thomas B.C."/>
            <person name="Sharon I."/>
            <person name="Castelle C.J."/>
            <person name="Singh A."/>
            <person name="Wilkins M.J."/>
            <person name="Williams K.H."/>
            <person name="Banfield J.F."/>
        </authorList>
    </citation>
    <scope>NUCLEOTIDE SEQUENCE [LARGE SCALE GENOMIC DNA]</scope>
</reference>
<dbReference type="EMBL" id="LCHM01000004">
    <property type="protein sequence ID" value="KKT38896.1"/>
    <property type="molecule type" value="Genomic_DNA"/>
</dbReference>
<accession>A0A0G1GUX1</accession>
<name>A0A0G1GUX1_9BACT</name>